<feature type="signal peptide" evidence="6">
    <location>
        <begin position="1"/>
        <end position="32"/>
    </location>
</feature>
<proteinExistence type="inferred from homology"/>
<evidence type="ECO:0000259" key="7">
    <source>
        <dbReference type="Pfam" id="PF00593"/>
    </source>
</evidence>
<evidence type="ECO:0000259" key="8">
    <source>
        <dbReference type="Pfam" id="PF07715"/>
    </source>
</evidence>
<comment type="subcellular location">
    <subcellularLocation>
        <location evidence="1 4">Cell outer membrane</location>
    </subcellularLocation>
</comment>
<evidence type="ECO:0008006" key="11">
    <source>
        <dbReference type="Google" id="ProtNLM"/>
    </source>
</evidence>
<evidence type="ECO:0000313" key="9">
    <source>
        <dbReference type="EMBL" id="OYQ28263.1"/>
    </source>
</evidence>
<feature type="chain" id="PRO_5012265308" description="TonB-dependent receptor" evidence="6">
    <location>
        <begin position="33"/>
        <end position="1035"/>
    </location>
</feature>
<comment type="similarity">
    <text evidence="4">Belongs to the TonB-dependent receptor family.</text>
</comment>
<evidence type="ECO:0000256" key="5">
    <source>
        <dbReference type="SAM" id="MobiDB-lite"/>
    </source>
</evidence>
<dbReference type="GO" id="GO:0009279">
    <property type="term" value="C:cell outer membrane"/>
    <property type="evidence" value="ECO:0007669"/>
    <property type="project" value="UniProtKB-SubCell"/>
</dbReference>
<dbReference type="Gene3D" id="2.40.170.20">
    <property type="entry name" value="TonB-dependent receptor, beta-barrel domain"/>
    <property type="match status" value="1"/>
</dbReference>
<evidence type="ECO:0000256" key="1">
    <source>
        <dbReference type="ARBA" id="ARBA00004442"/>
    </source>
</evidence>
<dbReference type="InterPro" id="IPR037066">
    <property type="entry name" value="Plug_dom_sf"/>
</dbReference>
<feature type="region of interest" description="Disordered" evidence="5">
    <location>
        <begin position="265"/>
        <end position="286"/>
    </location>
</feature>
<dbReference type="Pfam" id="PF07715">
    <property type="entry name" value="Plug"/>
    <property type="match status" value="1"/>
</dbReference>
<dbReference type="PANTHER" id="PTHR47234">
    <property type="match status" value="1"/>
</dbReference>
<dbReference type="Gene3D" id="2.170.130.10">
    <property type="entry name" value="TonB-dependent receptor, plug domain"/>
    <property type="match status" value="1"/>
</dbReference>
<dbReference type="InterPro" id="IPR012910">
    <property type="entry name" value="Plug_dom"/>
</dbReference>
<keyword evidence="6" id="KW-0732">Signal</keyword>
<evidence type="ECO:0000256" key="4">
    <source>
        <dbReference type="RuleBase" id="RU003357"/>
    </source>
</evidence>
<dbReference type="Proteomes" id="UP000216991">
    <property type="component" value="Unassembled WGS sequence"/>
</dbReference>
<dbReference type="InterPro" id="IPR000531">
    <property type="entry name" value="Beta-barrel_TonB"/>
</dbReference>
<reference evidence="9 10" key="1">
    <citation type="submission" date="2017-07" db="EMBL/GenBank/DDBJ databases">
        <title>Sandarakinorhabdus cyanobacteriorum sp. nov., a novel bacterium isolated from cyanobacterial aggregates in a eutrophic lake.</title>
        <authorList>
            <person name="Cai H."/>
        </authorList>
    </citation>
    <scope>NUCLEOTIDE SEQUENCE [LARGE SCALE GENOMIC DNA]</scope>
    <source>
        <strain evidence="9 10">TH057</strain>
    </source>
</reference>
<organism evidence="9 10">
    <name type="scientific">Sandarakinorhabdus cyanobacteriorum</name>
    <dbReference type="NCBI Taxonomy" id="1981098"/>
    <lineage>
        <taxon>Bacteria</taxon>
        <taxon>Pseudomonadati</taxon>
        <taxon>Pseudomonadota</taxon>
        <taxon>Alphaproteobacteria</taxon>
        <taxon>Sphingomonadales</taxon>
        <taxon>Sphingosinicellaceae</taxon>
        <taxon>Sandarakinorhabdus</taxon>
    </lineage>
</organism>
<keyword evidence="2 4" id="KW-0472">Membrane</keyword>
<keyword evidence="4" id="KW-0798">TonB box</keyword>
<evidence type="ECO:0000256" key="6">
    <source>
        <dbReference type="SAM" id="SignalP"/>
    </source>
</evidence>
<dbReference type="SUPFAM" id="SSF56935">
    <property type="entry name" value="Porins"/>
    <property type="match status" value="1"/>
</dbReference>
<dbReference type="InterPro" id="IPR036942">
    <property type="entry name" value="Beta-barrel_TonB_sf"/>
</dbReference>
<gene>
    <name evidence="9" type="ORF">CHU93_09100</name>
</gene>
<keyword evidence="10" id="KW-1185">Reference proteome</keyword>
<comment type="caution">
    <text evidence="9">The sequence shown here is derived from an EMBL/GenBank/DDBJ whole genome shotgun (WGS) entry which is preliminary data.</text>
</comment>
<dbReference type="EMBL" id="NOXT01000110">
    <property type="protein sequence ID" value="OYQ28263.1"/>
    <property type="molecule type" value="Genomic_DNA"/>
</dbReference>
<dbReference type="AlphaFoldDB" id="A0A255YGG6"/>
<feature type="compositionally biased region" description="Polar residues" evidence="5">
    <location>
        <begin position="265"/>
        <end position="274"/>
    </location>
</feature>
<name>A0A255YGG6_9SPHN</name>
<accession>A0A255YGG6</accession>
<evidence type="ECO:0000313" key="10">
    <source>
        <dbReference type="Proteomes" id="UP000216991"/>
    </source>
</evidence>
<sequence>MRAHNRNRGALMRSIILAGASALALVAVPAIAGEDQTDTKAAAAETAEDEIIQITGSRIRRTGFDTLEPALVVSQEYLNKRGLTNVADALNELPGFGVGVTPEGGQSGFGVGQNFVNRFGLGSARTLTVVNGRRFVSSNAASIFGPTGGNGLQVDLNVIPQIMVDRIENVTIGGAPTYGSDAIAGTVNVVLKRKFEGIEVRGGVGLAERNDNLRLNLQGMAGTSFGPDKRGNVMLAVAYDKVDGVLATERPRTAAALGAFTNPVATTQPSTRNPATDGRLFGTPLRTGVAGDTTPAAVFIRDRRLSGLTFGGLLFPSTGGFNLADGTPRGFGTTGTTRFAFGSDGRLFNYDPGVPFGNTDASGGNGLNLQETAPITADLERITVAANFEYEVFDGVRVFAEGTYYKAKSLEIVDQPIFNASLFGGLSAPLLVQATDPRINAADRATLANLGVTSFRLSRASRDIVQNNADGENHLFRIVAGLAGEFQIGDRSFNWEASYNYGNSKGFFGATVLDQQRFVNAINVTTNASGQIVCNTNVTAATNVAPGGVLPIADPACVPLDLFGEGRASEAARAYVTTRTRTRSILDQEVFNVNFGGSPFDLFGNAVGFNLGYERRTEKALFDPDAFQRAGRGRAVPIGGNKGQFTTNEVFGEVLIPLVSPKNDVPFIYKAEFEGKARYVNNTVNGGFTTYTLGGRYAPIRDVEFRGNFTRSLRAPTVTELFTPVSPAFSAVPDPCDSRNINQGAKPATRAANCAAFFTALGITPPFQSNAVTATVPITTGGDPSLANEASNSWSVGVVLTPSFLPGFRAAIDWNQIKIKGPISNLNTTQIANGCFDNDVFNTADVLNANSFCSRITRTSNGQISTDPQNPGVRGGFVNGQEINFKGLTAEAGYSWEWAKIGRFDINATLFYLDTLTFNITGIVPDPQAGEVGDSKWQGQLNLGWTSGKWGVDLQANFQSGPMINVLDTPTTRDRIFFDDHVVVNTNITYQLKERSFIRLAVTNLLNKQPPYPLGGVGTYDTLLRRYFLSFQTGF</sequence>
<dbReference type="OrthoDB" id="7051241at2"/>
<feature type="domain" description="TonB-dependent receptor-like beta-barrel" evidence="7">
    <location>
        <begin position="583"/>
        <end position="1005"/>
    </location>
</feature>
<keyword evidence="3" id="KW-0998">Cell outer membrane</keyword>
<feature type="domain" description="TonB-dependent receptor plug" evidence="8">
    <location>
        <begin position="66"/>
        <end position="186"/>
    </location>
</feature>
<dbReference type="PANTHER" id="PTHR47234:SF2">
    <property type="entry name" value="TONB-DEPENDENT RECEPTOR"/>
    <property type="match status" value="1"/>
</dbReference>
<evidence type="ECO:0000256" key="3">
    <source>
        <dbReference type="ARBA" id="ARBA00023237"/>
    </source>
</evidence>
<dbReference type="Pfam" id="PF00593">
    <property type="entry name" value="TonB_dep_Rec_b-barrel"/>
    <property type="match status" value="1"/>
</dbReference>
<evidence type="ECO:0000256" key="2">
    <source>
        <dbReference type="ARBA" id="ARBA00023136"/>
    </source>
</evidence>
<protein>
    <recommendedName>
        <fullName evidence="11">TonB-dependent receptor</fullName>
    </recommendedName>
</protein>